<dbReference type="OrthoDB" id="497993at2759"/>
<name>K8EJL5_9CHLO</name>
<feature type="compositionally biased region" description="Basic and acidic residues" evidence="1">
    <location>
        <begin position="346"/>
        <end position="355"/>
    </location>
</feature>
<keyword evidence="3" id="KW-1185">Reference proteome</keyword>
<sequence length="378" mass="41528">MTTTTIKTLNTLNHSCSSYDDVVFRRSQKLSSRKRRISRSFTPRASSSSSSSSSSSDEKEKNVNIALVGQETSTGKLVMGLSAGRGNNNNNNTISVVFGEKMENSETMTEGMDAQTFEKRFYCTKEQFAKISTFASERSASTVSASSTTTTYIFCHESGAKQMKAMKDLKAMKIVNSGEVDDKCVLLSRVGINRKEKAPFKTQNEPYQQRETVQIGQIALPIGNAVGEPIIGTLDGYEQSEEFAKEIFGAENVTVVRSGELRGNGPLLLADLSARLVDNMYDVKFQDLYVFQGDSQQGYTKRLNLAQTLVRVAENFSSSANRDISVLSVICKTVPIVGEQTLSQPTDRERRKGYDMSKGIAPSPIDINTVDSLLANPK</sequence>
<gene>
    <name evidence="2" type="ordered locus">Bathy10g03720</name>
</gene>
<evidence type="ECO:0000256" key="1">
    <source>
        <dbReference type="SAM" id="MobiDB-lite"/>
    </source>
</evidence>
<proteinExistence type="predicted"/>
<dbReference type="RefSeq" id="XP_007510661.1">
    <property type="nucleotide sequence ID" value="XM_007510599.1"/>
</dbReference>
<feature type="region of interest" description="Disordered" evidence="1">
    <location>
        <begin position="341"/>
        <end position="362"/>
    </location>
</feature>
<dbReference type="Proteomes" id="UP000198341">
    <property type="component" value="Chromosome 10"/>
</dbReference>
<accession>K8EJL5</accession>
<reference evidence="2 3" key="1">
    <citation type="submission" date="2011-10" db="EMBL/GenBank/DDBJ databases">
        <authorList>
            <person name="Genoscope - CEA"/>
        </authorList>
    </citation>
    <scope>NUCLEOTIDE SEQUENCE [LARGE SCALE GENOMIC DNA]</scope>
    <source>
        <strain evidence="2 3">RCC 1105</strain>
    </source>
</reference>
<evidence type="ECO:0000313" key="3">
    <source>
        <dbReference type="Proteomes" id="UP000198341"/>
    </source>
</evidence>
<dbReference type="AlphaFoldDB" id="K8EJL5"/>
<feature type="region of interest" description="Disordered" evidence="1">
    <location>
        <begin position="33"/>
        <end position="61"/>
    </location>
</feature>
<feature type="compositionally biased region" description="Low complexity" evidence="1">
    <location>
        <begin position="46"/>
        <end position="55"/>
    </location>
</feature>
<dbReference type="EMBL" id="FO082269">
    <property type="protein sequence ID" value="CCO18194.1"/>
    <property type="molecule type" value="Genomic_DNA"/>
</dbReference>
<protein>
    <submittedName>
        <fullName evidence="2">Uncharacterized protein</fullName>
    </submittedName>
</protein>
<organism evidence="2 3">
    <name type="scientific">Bathycoccus prasinos</name>
    <dbReference type="NCBI Taxonomy" id="41875"/>
    <lineage>
        <taxon>Eukaryota</taxon>
        <taxon>Viridiplantae</taxon>
        <taxon>Chlorophyta</taxon>
        <taxon>Mamiellophyceae</taxon>
        <taxon>Mamiellales</taxon>
        <taxon>Bathycoccaceae</taxon>
        <taxon>Bathycoccus</taxon>
    </lineage>
</organism>
<evidence type="ECO:0000313" key="2">
    <source>
        <dbReference type="EMBL" id="CCO18194.1"/>
    </source>
</evidence>
<dbReference type="KEGG" id="bpg:Bathy10g03720"/>
<dbReference type="GeneID" id="19013447"/>